<feature type="chain" id="PRO_5036470430" evidence="2">
    <location>
        <begin position="24"/>
        <end position="915"/>
    </location>
</feature>
<dbReference type="AlphaFoldDB" id="A0A8W7PC99"/>
<proteinExistence type="predicted"/>
<reference evidence="3" key="1">
    <citation type="submission" date="2022-08" db="UniProtKB">
        <authorList>
            <consortium name="EnsemblMetazoa"/>
        </authorList>
    </citation>
    <scope>IDENTIFICATION</scope>
</reference>
<feature type="region of interest" description="Disordered" evidence="1">
    <location>
        <begin position="302"/>
        <end position="326"/>
    </location>
</feature>
<dbReference type="VEuPathDB" id="VectorBase:ACON2_032506"/>
<dbReference type="EnsemblMetazoa" id="ACOM028687-RA">
    <property type="protein sequence ID" value="ACOM028687-PA.1"/>
    <property type="gene ID" value="ACOM028687"/>
</dbReference>
<dbReference type="VEuPathDB" id="VectorBase:ACON2_035442"/>
<feature type="compositionally biased region" description="Low complexity" evidence="1">
    <location>
        <begin position="591"/>
        <end position="605"/>
    </location>
</feature>
<organism evidence="3">
    <name type="scientific">Anopheles coluzzii</name>
    <name type="common">African malaria mosquito</name>
    <dbReference type="NCBI Taxonomy" id="1518534"/>
    <lineage>
        <taxon>Eukaryota</taxon>
        <taxon>Metazoa</taxon>
        <taxon>Ecdysozoa</taxon>
        <taxon>Arthropoda</taxon>
        <taxon>Hexapoda</taxon>
        <taxon>Insecta</taxon>
        <taxon>Pterygota</taxon>
        <taxon>Neoptera</taxon>
        <taxon>Endopterygota</taxon>
        <taxon>Diptera</taxon>
        <taxon>Nematocera</taxon>
        <taxon>Culicoidea</taxon>
        <taxon>Culicidae</taxon>
        <taxon>Anophelinae</taxon>
        <taxon>Anopheles</taxon>
    </lineage>
</organism>
<evidence type="ECO:0000256" key="1">
    <source>
        <dbReference type="SAM" id="MobiDB-lite"/>
    </source>
</evidence>
<sequence>MNLQQVVLSLGVFTTLLRDQCYGDEDTEHVHIKLHVPEIINRHVHVKTKYMHVYHPKKVVQEMPPTFVDQQPLAMDHAGMWMPSGALPSGMVSSPSAALSSASSSAMAAAAAASLSSMVQDKLSTQLAQELMMRYRNLETPTVGGGSNDLREPADASDYLRDYYRQQRKLSDQLMLQEAMQLPNFAQTKYLSSMGYNWDKSFGVKSGDAEQSTLLTFALLVLIVLFNAAIIESAIAGDRLVFHVPINYKNVHMTKTRVKPVHHRTFQKTDYKVLGYSMDRHAHQMESMSPMEYLAKMQILRSKKHRTSRGTSHAARWQSRASTDGTSNAIHELAAKPAPFSKAAHSGGNPSGGPKKRSYYVPAVTNLENFINNIKTGIGASKLAHAVNGVTGAIQQAVSMPGHGPINLLGSHRPVAGIHNAAGYYSNANELRYGQPFTKQGPSHFKSASVGYGGKKAGTIAGGKRGRHSSTASPPGKYDSLMSDLGISGYKHFENAVIRDLERREELKVEATIHTLFPDAADDDWRPIASIKKAPLPVRATAPELSESKIVTALAPVPAEKQRPLDAAPTRTAKPKLPGTGTSSAGRYGLTSTSAPSPKATSAPTQKHRSKAASLGKEKRPKERVKCWNCATATSTTVAVRPVSITHPTPARLPATTGGQSQRFGPTYDATMFYGNNGKAPAAVAQSYSNVEIQYNRTHAPPFAVAGPWTQVTAGSTAELSTQSAPPVTTFAALAETVPHSAGGLNGLTSPYAGVKKSYAKGPKPYAPATSYLGHSDATTVASTTTHKPTGGSQGTKGTTKKRTTGHHRAVDKHGDSAVAGSSKSELRVKKKFDPKYSRNRGTIKFKDALEKNPDQIYRIRIHVPIKHHTHLHTKTVVKTVHVGIPVKNVKPHEEEHGWEYGKKKKGASSYLSYI</sequence>
<evidence type="ECO:0000313" key="3">
    <source>
        <dbReference type="EnsemblMetazoa" id="ACOM028687-PA.1"/>
    </source>
</evidence>
<feature type="region of interest" description="Disordered" evidence="1">
    <location>
        <begin position="561"/>
        <end position="623"/>
    </location>
</feature>
<feature type="signal peptide" evidence="2">
    <location>
        <begin position="1"/>
        <end position="23"/>
    </location>
</feature>
<accession>A0A8W7PC99</accession>
<feature type="region of interest" description="Disordered" evidence="1">
    <location>
        <begin position="780"/>
        <end position="830"/>
    </location>
</feature>
<feature type="compositionally biased region" description="Basic residues" evidence="1">
    <location>
        <begin position="799"/>
        <end position="811"/>
    </location>
</feature>
<evidence type="ECO:0000256" key="2">
    <source>
        <dbReference type="SAM" id="SignalP"/>
    </source>
</evidence>
<protein>
    <submittedName>
        <fullName evidence="3">Uncharacterized protein</fullName>
    </submittedName>
</protein>
<dbReference type="Proteomes" id="UP000075882">
    <property type="component" value="Unassembled WGS sequence"/>
</dbReference>
<name>A0A8W7PC99_ANOCL</name>
<feature type="region of interest" description="Disordered" evidence="1">
    <location>
        <begin position="458"/>
        <end position="477"/>
    </location>
</feature>
<keyword evidence="2" id="KW-0732">Signal</keyword>